<dbReference type="InterPro" id="IPR045129">
    <property type="entry name" value="RNF123/RKP/RSPRY1"/>
</dbReference>
<dbReference type="GO" id="GO:0051603">
    <property type="term" value="P:proteolysis involved in protein catabolic process"/>
    <property type="evidence" value="ECO:0007669"/>
    <property type="project" value="TreeGrafter"/>
</dbReference>
<dbReference type="AlphaFoldDB" id="T1ICP9"/>
<evidence type="ECO:0000256" key="2">
    <source>
        <dbReference type="ARBA" id="ARBA00022771"/>
    </source>
</evidence>
<organism evidence="4 5">
    <name type="scientific">Rhodnius prolixus</name>
    <name type="common">Triatomid bug</name>
    <dbReference type="NCBI Taxonomy" id="13249"/>
    <lineage>
        <taxon>Eukaryota</taxon>
        <taxon>Metazoa</taxon>
        <taxon>Ecdysozoa</taxon>
        <taxon>Arthropoda</taxon>
        <taxon>Hexapoda</taxon>
        <taxon>Insecta</taxon>
        <taxon>Pterygota</taxon>
        <taxon>Neoptera</taxon>
        <taxon>Paraneoptera</taxon>
        <taxon>Hemiptera</taxon>
        <taxon>Heteroptera</taxon>
        <taxon>Panheteroptera</taxon>
        <taxon>Cimicomorpha</taxon>
        <taxon>Reduviidae</taxon>
        <taxon>Triatominae</taxon>
        <taxon>Rhodnius</taxon>
    </lineage>
</organism>
<dbReference type="InterPro" id="IPR001870">
    <property type="entry name" value="B30.2/SPRY"/>
</dbReference>
<sequence length="310" mass="34994">MQPNRSNALTHLMNFLLFPGENKITIKRELKLAGDPLVRLETRLNSNDLIEAQVGFCAQWCLDNLFLIEGRKFSYETVDMKGINAMLNTKDVSEYLKISPDGLEARCDAYSFESVRCTHPVLEGSWYYEATLLSPGVMQIGWATKHSKFLNHEGYGIGDDEYSVAYDGCRELVWHNAKSTAVPSGRWVAGDTFGTLLQIDNAKVTFYLNGRLVASTALVFKTTSSEYFAGASFMSFQQCRFNFGSRPFSFPPNDVEFKCFNDHATLPERDRVVLPRHLQLEALRNMSIREDSCTICFDSKAVTTLQPCGH</sequence>
<dbReference type="Pfam" id="PF00622">
    <property type="entry name" value="SPRY"/>
    <property type="match status" value="1"/>
</dbReference>
<dbReference type="EMBL" id="ACPB03017358">
    <property type="status" value="NOT_ANNOTATED_CDS"/>
    <property type="molecule type" value="Genomic_DNA"/>
</dbReference>
<reference evidence="4" key="1">
    <citation type="submission" date="2015-05" db="UniProtKB">
        <authorList>
            <consortium name="EnsemblMetazoa"/>
        </authorList>
    </citation>
    <scope>IDENTIFICATION</scope>
</reference>
<keyword evidence="2" id="KW-0863">Zinc-finger</keyword>
<dbReference type="PROSITE" id="PS50188">
    <property type="entry name" value="B302_SPRY"/>
    <property type="match status" value="1"/>
</dbReference>
<proteinExistence type="predicted"/>
<dbReference type="Gene3D" id="2.60.120.920">
    <property type="match status" value="1"/>
</dbReference>
<protein>
    <submittedName>
        <fullName evidence="4">B30.2/SPRY domain-containing protein</fullName>
    </submittedName>
</protein>
<dbReference type="EMBL" id="ACPB03017359">
    <property type="status" value="NOT_ANNOTATED_CDS"/>
    <property type="molecule type" value="Genomic_DNA"/>
</dbReference>
<keyword evidence="1" id="KW-0479">Metal-binding</keyword>
<dbReference type="HOGENOM" id="CLU_798190_0_0_1"/>
<dbReference type="GO" id="GO:0005737">
    <property type="term" value="C:cytoplasm"/>
    <property type="evidence" value="ECO:0007669"/>
    <property type="project" value="TreeGrafter"/>
</dbReference>
<evidence type="ECO:0000256" key="3">
    <source>
        <dbReference type="ARBA" id="ARBA00022833"/>
    </source>
</evidence>
<dbReference type="InterPro" id="IPR013320">
    <property type="entry name" value="ConA-like_dom_sf"/>
</dbReference>
<dbReference type="InterPro" id="IPR043136">
    <property type="entry name" value="B30.2/SPRY_sf"/>
</dbReference>
<dbReference type="eggNOG" id="KOG2242">
    <property type="taxonomic scope" value="Eukaryota"/>
</dbReference>
<keyword evidence="3" id="KW-0862">Zinc</keyword>
<dbReference type="SUPFAM" id="SSF49899">
    <property type="entry name" value="Concanavalin A-like lectins/glucanases"/>
    <property type="match status" value="1"/>
</dbReference>
<dbReference type="VEuPathDB" id="VectorBase:RPRC014069"/>
<evidence type="ECO:0000313" key="4">
    <source>
        <dbReference type="EnsemblMetazoa" id="RPRC014069-PA"/>
    </source>
</evidence>
<keyword evidence="5" id="KW-1185">Reference proteome</keyword>
<dbReference type="PANTHER" id="PTHR13363:SF6">
    <property type="entry name" value="RING FINGER AND SPRY DOMAIN-CONTAINING PROTEIN 1"/>
    <property type="match status" value="1"/>
</dbReference>
<name>T1ICP9_RHOPR</name>
<dbReference type="SMART" id="SM00449">
    <property type="entry name" value="SPRY"/>
    <property type="match status" value="1"/>
</dbReference>
<dbReference type="PANTHER" id="PTHR13363">
    <property type="entry name" value="RING FINGER AND SRY DOMAIN-CONTAINING"/>
    <property type="match status" value="1"/>
</dbReference>
<evidence type="ECO:0000256" key="1">
    <source>
        <dbReference type="ARBA" id="ARBA00022723"/>
    </source>
</evidence>
<dbReference type="InParanoid" id="T1ICP9"/>
<dbReference type="Proteomes" id="UP000015103">
    <property type="component" value="Unassembled WGS sequence"/>
</dbReference>
<dbReference type="GO" id="GO:0004842">
    <property type="term" value="F:ubiquitin-protein transferase activity"/>
    <property type="evidence" value="ECO:0007669"/>
    <property type="project" value="InterPro"/>
</dbReference>
<accession>T1ICP9</accession>
<dbReference type="InterPro" id="IPR003877">
    <property type="entry name" value="SPRY_dom"/>
</dbReference>
<dbReference type="EnsemblMetazoa" id="RPRC014069-RA">
    <property type="protein sequence ID" value="RPRC014069-PA"/>
    <property type="gene ID" value="RPRC014069"/>
</dbReference>
<evidence type="ECO:0000313" key="5">
    <source>
        <dbReference type="Proteomes" id="UP000015103"/>
    </source>
</evidence>
<dbReference type="GO" id="GO:0008270">
    <property type="term" value="F:zinc ion binding"/>
    <property type="evidence" value="ECO:0007669"/>
    <property type="project" value="UniProtKB-KW"/>
</dbReference>
<dbReference type="STRING" id="13249.T1ICP9"/>
<dbReference type="OMA" id="RNMSIRE"/>